<feature type="domain" description="Calmodulin-binding" evidence="2">
    <location>
        <begin position="521"/>
        <end position="631"/>
    </location>
</feature>
<dbReference type="PANTHER" id="PTHR33923">
    <property type="entry name" value="CALMODULIN-BINDING PROTEIN-RELATED"/>
    <property type="match status" value="1"/>
</dbReference>
<proteinExistence type="predicted"/>
<sequence>MDPTKLEMESDSHFDSGSDTSEPSSSSSPSSASRQNLNGEDKGGTEQLKKLRSMKMSRVQSRRFKNQGGYGRRIISGYAASSEQSTPIEMSDASPKYMKATSFSDEKENVQKSAGKFSRRTSSRPVKSMTRLPSMRFRRPLTRTSGGTDQKYLKKSRSIKLANSVTLSRDIYSVESKRASMKKHLEMPQTLDSTIQRATCSSALKGSKVPEDIESKAGGSESEKITTMKKVCPYSYCSLHGHRHENLPPLKRYVSMRRRLIKSQKNVSESRSTSKAKGSGNRKKGIQKSQKDSSFDSASRDIAHESTAGPSSITDEDGPEFSLSCDSSSEKRSITFSVDEASVDSCSITSVQDKSTSEATGSERKENLLASREKQKNMGLWRLIYQHMASGIDAEVDRQKAMDGEGEEKQVEKTNKVVGTNESSSIQDTSPTDQSLYIADHDKDNQKTDISQSDAIKLVQEAFDRILSEIPDQSSDTQSVASDMTSDNDLSIPTSFDSAKDSTEKDTEETQLKDAKVNVCGEEKVASNVGKKSDQQMPKSWNNLKKIILFKRFVKALEKVKHFNPRKPRFLSVEPDPEAERVHLRHLTVEGRKNTDEWMLDHALRQVISTLAPAQKRKVALLVQAFETIVPVPEVETHLRSNSAASSHTTPIQSRTGSSAQSDDDTGKENKHPDSENQEQVTDILPTKWSVPMTAVGLSFSMPNVIDLKEEGISASRYDSKTNESTLMHDQHDSMDSRLPEVEETKLKDESSREGIVNNSQEQSPEKEKTSREVLGQVVFRIDSEARGRSSELEPENDKVPASDIRVVLTDSFTKLMEKTSAIGDEEGKTAHESIQGIMQRPNGVSDAASETKLEKQNYTGLWYLIYKHMASGNAADKEEQSNNGDTLLGRKNSISQTSSPDTNQDMKMENHYDELHRNDVIKLVEEAIDEIPLPDSQDDSPDDQSVTSETTTEEESLRLEHGEGQKLHISTTIDNSKEEPKIKTVENKSKPQLHKNWSNLKKIILLKRFVKALEKVKKFNPREPQYLPLQSVPEAEKVNLRHQNTDDRKNSEEWMLDHALQHVVAQLTPARKRKVQLLVEAFETVTPTIGN</sequence>
<dbReference type="Pfam" id="PF07839">
    <property type="entry name" value="CaM_binding"/>
    <property type="match status" value="2"/>
</dbReference>
<evidence type="ECO:0000259" key="2">
    <source>
        <dbReference type="SMART" id="SM01054"/>
    </source>
</evidence>
<dbReference type="SMART" id="SM01054">
    <property type="entry name" value="CaM_binding"/>
    <property type="match status" value="2"/>
</dbReference>
<feature type="compositionally biased region" description="Basic and acidic residues" evidence="1">
    <location>
        <begin position="399"/>
        <end position="415"/>
    </location>
</feature>
<dbReference type="OrthoDB" id="1096728at2759"/>
<feature type="compositionally biased region" description="Basic residues" evidence="1">
    <location>
        <begin position="50"/>
        <end position="65"/>
    </location>
</feature>
<feature type="compositionally biased region" description="Polar residues" evidence="1">
    <location>
        <begin position="417"/>
        <end position="433"/>
    </location>
</feature>
<feature type="region of interest" description="Disordered" evidence="1">
    <location>
        <begin position="640"/>
        <end position="686"/>
    </location>
</feature>
<feature type="compositionally biased region" description="Polar residues" evidence="1">
    <location>
        <begin position="640"/>
        <end position="661"/>
    </location>
</feature>
<dbReference type="GO" id="GO:0005516">
    <property type="term" value="F:calmodulin binding"/>
    <property type="evidence" value="ECO:0007669"/>
    <property type="project" value="InterPro"/>
</dbReference>
<keyword evidence="4" id="KW-1185">Reference proteome</keyword>
<feature type="region of interest" description="Disordered" evidence="1">
    <location>
        <begin position="399"/>
        <end position="433"/>
    </location>
</feature>
<dbReference type="AlphaFoldDB" id="A0A7J7CU82"/>
<feature type="region of interest" description="Disordered" evidence="1">
    <location>
        <begin position="1"/>
        <end position="71"/>
    </location>
</feature>
<dbReference type="PANTHER" id="PTHR33923:SF3">
    <property type="entry name" value="CALMODULIN BINDING PROTEIN PICBP"/>
    <property type="match status" value="1"/>
</dbReference>
<feature type="compositionally biased region" description="Basic and acidic residues" evidence="1">
    <location>
        <begin position="717"/>
        <end position="753"/>
    </location>
</feature>
<feature type="region of interest" description="Disordered" evidence="1">
    <location>
        <begin position="262"/>
        <end position="326"/>
    </location>
</feature>
<dbReference type="InterPro" id="IPR012417">
    <property type="entry name" value="CaM-bd_dom_pln"/>
</dbReference>
<dbReference type="FunCoup" id="A0A7J7CU82">
    <property type="interactions" value="20"/>
</dbReference>
<feature type="region of interest" description="Disordered" evidence="1">
    <location>
        <begin position="717"/>
        <end position="773"/>
    </location>
</feature>
<evidence type="ECO:0000256" key="1">
    <source>
        <dbReference type="SAM" id="MobiDB-lite"/>
    </source>
</evidence>
<dbReference type="InParanoid" id="A0A7J7CU82"/>
<feature type="compositionally biased region" description="Polar residues" evidence="1">
    <location>
        <begin position="893"/>
        <end position="904"/>
    </location>
</feature>
<feature type="compositionally biased region" description="Polar residues" evidence="1">
    <location>
        <begin position="263"/>
        <end position="276"/>
    </location>
</feature>
<feature type="compositionally biased region" description="Basic and acidic residues" evidence="1">
    <location>
        <begin position="39"/>
        <end position="49"/>
    </location>
</feature>
<feature type="compositionally biased region" description="Polar residues" evidence="1">
    <location>
        <begin position="345"/>
        <end position="360"/>
    </location>
</feature>
<feature type="region of interest" description="Disordered" evidence="1">
    <location>
        <begin position="345"/>
        <end position="370"/>
    </location>
</feature>
<evidence type="ECO:0000313" key="3">
    <source>
        <dbReference type="EMBL" id="KAF5737657.1"/>
    </source>
</evidence>
<dbReference type="InterPro" id="IPR044681">
    <property type="entry name" value="PICBP-like"/>
</dbReference>
<feature type="compositionally biased region" description="Basic and acidic residues" evidence="1">
    <location>
        <begin position="289"/>
        <end position="304"/>
    </location>
</feature>
<dbReference type="Proteomes" id="UP000593562">
    <property type="component" value="Unassembled WGS sequence"/>
</dbReference>
<feature type="compositionally biased region" description="Basic and acidic residues" evidence="1">
    <location>
        <begin position="498"/>
        <end position="512"/>
    </location>
</feature>
<feature type="region of interest" description="Disordered" evidence="1">
    <location>
        <begin position="876"/>
        <end position="907"/>
    </location>
</feature>
<dbReference type="EMBL" id="JAAARO010000013">
    <property type="protein sequence ID" value="KAF5737657.1"/>
    <property type="molecule type" value="Genomic_DNA"/>
</dbReference>
<name>A0A7J7CU82_TRIWF</name>
<comment type="caution">
    <text evidence="3">The sequence shown here is derived from an EMBL/GenBank/DDBJ whole genome shotgun (WGS) entry which is preliminary data.</text>
</comment>
<feature type="domain" description="Calmodulin-binding" evidence="2">
    <location>
        <begin position="974"/>
        <end position="1088"/>
    </location>
</feature>
<feature type="compositionally biased region" description="Basic and acidic residues" evidence="1">
    <location>
        <begin position="208"/>
        <end position="223"/>
    </location>
</feature>
<feature type="compositionally biased region" description="Low complexity" evidence="1">
    <location>
        <begin position="17"/>
        <end position="33"/>
    </location>
</feature>
<feature type="region of interest" description="Disordered" evidence="1">
    <location>
        <begin position="469"/>
        <end position="512"/>
    </location>
</feature>
<feature type="compositionally biased region" description="Basic and acidic residues" evidence="1">
    <location>
        <begin position="665"/>
        <end position="675"/>
    </location>
</feature>
<evidence type="ECO:0000313" key="4">
    <source>
        <dbReference type="Proteomes" id="UP000593562"/>
    </source>
</evidence>
<feature type="compositionally biased region" description="Basic and acidic residues" evidence="1">
    <location>
        <begin position="1"/>
        <end position="16"/>
    </location>
</feature>
<feature type="region of interest" description="Disordered" evidence="1">
    <location>
        <begin position="932"/>
        <end position="964"/>
    </location>
</feature>
<protein>
    <recommendedName>
        <fullName evidence="2">Calmodulin-binding domain-containing protein</fullName>
    </recommendedName>
</protein>
<feature type="region of interest" description="Disordered" evidence="1">
    <location>
        <begin position="202"/>
        <end position="223"/>
    </location>
</feature>
<feature type="compositionally biased region" description="Basic and acidic residues" evidence="1">
    <location>
        <begin position="361"/>
        <end position="370"/>
    </location>
</feature>
<organism evidence="3 4">
    <name type="scientific">Tripterygium wilfordii</name>
    <name type="common">Thunder God vine</name>
    <dbReference type="NCBI Taxonomy" id="458696"/>
    <lineage>
        <taxon>Eukaryota</taxon>
        <taxon>Viridiplantae</taxon>
        <taxon>Streptophyta</taxon>
        <taxon>Embryophyta</taxon>
        <taxon>Tracheophyta</taxon>
        <taxon>Spermatophyta</taxon>
        <taxon>Magnoliopsida</taxon>
        <taxon>eudicotyledons</taxon>
        <taxon>Gunneridae</taxon>
        <taxon>Pentapetalae</taxon>
        <taxon>rosids</taxon>
        <taxon>fabids</taxon>
        <taxon>Celastrales</taxon>
        <taxon>Celastraceae</taxon>
        <taxon>Tripterygium</taxon>
    </lineage>
</organism>
<feature type="compositionally biased region" description="Polar residues" evidence="1">
    <location>
        <begin position="471"/>
        <end position="497"/>
    </location>
</feature>
<reference evidence="3 4" key="1">
    <citation type="journal article" date="2020" name="Nat. Commun.">
        <title>Genome of Tripterygium wilfordii and identification of cytochrome P450 involved in triptolide biosynthesis.</title>
        <authorList>
            <person name="Tu L."/>
            <person name="Su P."/>
            <person name="Zhang Z."/>
            <person name="Gao L."/>
            <person name="Wang J."/>
            <person name="Hu T."/>
            <person name="Zhou J."/>
            <person name="Zhang Y."/>
            <person name="Zhao Y."/>
            <person name="Liu Y."/>
            <person name="Song Y."/>
            <person name="Tong Y."/>
            <person name="Lu Y."/>
            <person name="Yang J."/>
            <person name="Xu C."/>
            <person name="Jia M."/>
            <person name="Peters R.J."/>
            <person name="Huang L."/>
            <person name="Gao W."/>
        </authorList>
    </citation>
    <scope>NUCLEOTIDE SEQUENCE [LARGE SCALE GENOMIC DNA]</scope>
    <source>
        <strain evidence="4">cv. XIE 37</strain>
        <tissue evidence="3">Leaf</tissue>
    </source>
</reference>
<gene>
    <name evidence="3" type="ORF">HS088_TW13G00545</name>
</gene>
<accession>A0A7J7CU82</accession>
<feature type="region of interest" description="Disordered" evidence="1">
    <location>
        <begin position="101"/>
        <end position="155"/>
    </location>
</feature>